<evidence type="ECO:0000313" key="2">
    <source>
        <dbReference type="Proteomes" id="UP000272662"/>
    </source>
</evidence>
<organism evidence="1 2">
    <name type="scientific">Escherichia coli</name>
    <dbReference type="NCBI Taxonomy" id="562"/>
    <lineage>
        <taxon>Bacteria</taxon>
        <taxon>Pseudomonadati</taxon>
        <taxon>Pseudomonadota</taxon>
        <taxon>Gammaproteobacteria</taxon>
        <taxon>Enterobacterales</taxon>
        <taxon>Enterobacteriaceae</taxon>
        <taxon>Escherichia</taxon>
    </lineage>
</organism>
<dbReference type="RefSeq" id="WP_016240520.1">
    <property type="nucleotide sequence ID" value="NZ_AP022811.1"/>
</dbReference>
<proteinExistence type="predicted"/>
<sequence>MIDKACFVSQQEIAEHFKVNRTTIRAWTKQGMPYLNADRGKSGGYHIGHTLLWSSGKSRLEAIRYHVETSALEKIMFARLLSSERDEYSSEETEHRFDEGLQIYGYSPEEVSKARNKMAGFLAGWRHAVSVRRASMEQSVVTEQQS</sequence>
<comment type="caution">
    <text evidence="1">The sequence shown here is derived from an EMBL/GenBank/DDBJ whole genome shotgun (WGS) entry which is preliminary data.</text>
</comment>
<dbReference type="EMBL" id="RRVG01000043">
    <property type="protein sequence ID" value="RRL40257.1"/>
    <property type="molecule type" value="Genomic_DNA"/>
</dbReference>
<protein>
    <submittedName>
        <fullName evidence="1">Uncharacterized protein</fullName>
    </submittedName>
</protein>
<dbReference type="AlphaFoldDB" id="A0A0K3LQ21"/>
<dbReference type="Gene3D" id="1.10.10.10">
    <property type="entry name" value="Winged helix-like DNA-binding domain superfamily/Winged helix DNA-binding domain"/>
    <property type="match status" value="1"/>
</dbReference>
<dbReference type="Proteomes" id="UP000272662">
    <property type="component" value="Unassembled WGS sequence"/>
</dbReference>
<dbReference type="InterPro" id="IPR009061">
    <property type="entry name" value="DNA-bd_dom_put_sf"/>
</dbReference>
<gene>
    <name evidence="1" type="ORF">DU321_23645</name>
</gene>
<accession>A0A0K3LQ21</accession>
<name>A0A0K3LQ21_ECOLX</name>
<dbReference type="InterPro" id="IPR036388">
    <property type="entry name" value="WH-like_DNA-bd_sf"/>
</dbReference>
<evidence type="ECO:0000313" key="1">
    <source>
        <dbReference type="EMBL" id="RRL40257.1"/>
    </source>
</evidence>
<reference evidence="1 2" key="1">
    <citation type="submission" date="2018-11" db="EMBL/GenBank/DDBJ databases">
        <title>E. coli isolates of the female bladder.</title>
        <authorList>
            <person name="Garretto A."/>
            <person name="Miller-Ensminger T."/>
            <person name="Wolfe A.J."/>
            <person name="Putonti C."/>
        </authorList>
    </citation>
    <scope>NUCLEOTIDE SEQUENCE [LARGE SCALE GENOMIC DNA]</scope>
    <source>
        <strain evidence="1 2">UMB1727</strain>
    </source>
</reference>
<dbReference type="SUPFAM" id="SSF46955">
    <property type="entry name" value="Putative DNA-binding domain"/>
    <property type="match status" value="1"/>
</dbReference>